<reference evidence="1 2" key="1">
    <citation type="journal article" date="2018" name="Front. Plant Sci.">
        <title>Red Clover (Trifolium pratense) and Zigzag Clover (T. medium) - A Picture of Genomic Similarities and Differences.</title>
        <authorList>
            <person name="Dluhosova J."/>
            <person name="Istvanek J."/>
            <person name="Nedelnik J."/>
            <person name="Repkova J."/>
        </authorList>
    </citation>
    <scope>NUCLEOTIDE SEQUENCE [LARGE SCALE GENOMIC DNA]</scope>
    <source>
        <strain evidence="2">cv. 10/8</strain>
        <tissue evidence="1">Leaf</tissue>
    </source>
</reference>
<evidence type="ECO:0000313" key="1">
    <source>
        <dbReference type="EMBL" id="MCI63757.1"/>
    </source>
</evidence>
<evidence type="ECO:0000313" key="2">
    <source>
        <dbReference type="Proteomes" id="UP000265520"/>
    </source>
</evidence>
<accession>A0A392TTI8</accession>
<comment type="caution">
    <text evidence="1">The sequence shown here is derived from an EMBL/GenBank/DDBJ whole genome shotgun (WGS) entry which is preliminary data.</text>
</comment>
<keyword evidence="2" id="KW-1185">Reference proteome</keyword>
<dbReference type="Proteomes" id="UP000265520">
    <property type="component" value="Unassembled WGS sequence"/>
</dbReference>
<dbReference type="EMBL" id="LXQA010642979">
    <property type="protein sequence ID" value="MCI63757.1"/>
    <property type="molecule type" value="Genomic_DNA"/>
</dbReference>
<sequence length="25" mass="2769">IGGLPVRVKNLTIRIEANNGRNVQH</sequence>
<dbReference type="AlphaFoldDB" id="A0A392TTI8"/>
<name>A0A392TTI8_9FABA</name>
<proteinExistence type="predicted"/>
<feature type="non-terminal residue" evidence="1">
    <location>
        <position position="1"/>
    </location>
</feature>
<organism evidence="1 2">
    <name type="scientific">Trifolium medium</name>
    <dbReference type="NCBI Taxonomy" id="97028"/>
    <lineage>
        <taxon>Eukaryota</taxon>
        <taxon>Viridiplantae</taxon>
        <taxon>Streptophyta</taxon>
        <taxon>Embryophyta</taxon>
        <taxon>Tracheophyta</taxon>
        <taxon>Spermatophyta</taxon>
        <taxon>Magnoliopsida</taxon>
        <taxon>eudicotyledons</taxon>
        <taxon>Gunneridae</taxon>
        <taxon>Pentapetalae</taxon>
        <taxon>rosids</taxon>
        <taxon>fabids</taxon>
        <taxon>Fabales</taxon>
        <taxon>Fabaceae</taxon>
        <taxon>Papilionoideae</taxon>
        <taxon>50 kb inversion clade</taxon>
        <taxon>NPAAA clade</taxon>
        <taxon>Hologalegina</taxon>
        <taxon>IRL clade</taxon>
        <taxon>Trifolieae</taxon>
        <taxon>Trifolium</taxon>
    </lineage>
</organism>
<protein>
    <submittedName>
        <fullName evidence="1">Uncharacterized protein</fullName>
    </submittedName>
</protein>